<keyword evidence="2" id="KW-1133">Transmembrane helix</keyword>
<keyword evidence="2" id="KW-0472">Membrane</keyword>
<proteinExistence type="predicted"/>
<feature type="region of interest" description="Disordered" evidence="1">
    <location>
        <begin position="333"/>
        <end position="448"/>
    </location>
</feature>
<keyword evidence="4" id="KW-1185">Reference proteome</keyword>
<feature type="transmembrane region" description="Helical" evidence="2">
    <location>
        <begin position="298"/>
        <end position="322"/>
    </location>
</feature>
<feature type="region of interest" description="Disordered" evidence="1">
    <location>
        <begin position="180"/>
        <end position="226"/>
    </location>
</feature>
<feature type="compositionally biased region" description="Basic and acidic residues" evidence="1">
    <location>
        <begin position="333"/>
        <end position="357"/>
    </location>
</feature>
<sequence length="448" mass="48439">MSTSITTTLASLTTTAASLGPVVNGTRFPPGAVANSTSTSNATVLVLPQLTTPFVPPTQCTPVQSWTAATVTMTLGDSFGNTTYPQILLPVTNAQYSACQPSGWNNIETSYRFSYSKAVCPSGYNYNQLSDLFNNQPNTETIRTTAYCCPSGFSYTMFYDRDIVGVSGANCIKTTTLSPTTQTTTTTISPGSASSTTTGSASSTTTGPTSSTTKPGALAARNATAAATPTPAPSVVTMFYQPWYIAWEKQDASDLSPSPPTVSVQYPVKTWEPGTEIDPSLTRKQTNPDALDKGLGQIIGIVAGCVAAAFAAISAVWLWFFLRSRRRDRETFEREEHQLQEQRLQRIGEYQRSRSPTDDEPLPVYVKSREQDKATVAGVAVPPYKERPSSESSRHSGQQDYQNTHAQDSRSGTHEDTDGLTLHDQHTLDGANTQNGTQRQSDGHRRHE</sequence>
<evidence type="ECO:0000256" key="2">
    <source>
        <dbReference type="SAM" id="Phobius"/>
    </source>
</evidence>
<dbReference type="OrthoDB" id="4364105at2759"/>
<organism evidence="3 4">
    <name type="scientific">Akanthomyces lecanii RCEF 1005</name>
    <dbReference type="NCBI Taxonomy" id="1081108"/>
    <lineage>
        <taxon>Eukaryota</taxon>
        <taxon>Fungi</taxon>
        <taxon>Dikarya</taxon>
        <taxon>Ascomycota</taxon>
        <taxon>Pezizomycotina</taxon>
        <taxon>Sordariomycetes</taxon>
        <taxon>Hypocreomycetidae</taxon>
        <taxon>Hypocreales</taxon>
        <taxon>Cordycipitaceae</taxon>
        <taxon>Akanthomyces</taxon>
        <taxon>Cordyceps confragosa</taxon>
    </lineage>
</organism>
<feature type="compositionally biased region" description="Polar residues" evidence="1">
    <location>
        <begin position="395"/>
        <end position="406"/>
    </location>
</feature>
<name>A0A168GKQ8_CORDF</name>
<dbReference type="Proteomes" id="UP000076881">
    <property type="component" value="Unassembled WGS sequence"/>
</dbReference>
<feature type="compositionally biased region" description="Basic and acidic residues" evidence="1">
    <location>
        <begin position="407"/>
        <end position="427"/>
    </location>
</feature>
<gene>
    <name evidence="3" type="ORF">LEL_06293</name>
</gene>
<keyword evidence="2" id="KW-0812">Transmembrane</keyword>
<accession>A0A168GKQ8</accession>
<reference evidence="3 4" key="1">
    <citation type="journal article" date="2016" name="Genome Biol. Evol.">
        <title>Divergent and convergent evolution of fungal pathogenicity.</title>
        <authorList>
            <person name="Shang Y."/>
            <person name="Xiao G."/>
            <person name="Zheng P."/>
            <person name="Cen K."/>
            <person name="Zhan S."/>
            <person name="Wang C."/>
        </authorList>
    </citation>
    <scope>NUCLEOTIDE SEQUENCE [LARGE SCALE GENOMIC DNA]</scope>
    <source>
        <strain evidence="3 4">RCEF 1005</strain>
    </source>
</reference>
<evidence type="ECO:0000256" key="1">
    <source>
        <dbReference type="SAM" id="MobiDB-lite"/>
    </source>
</evidence>
<feature type="compositionally biased region" description="Polar residues" evidence="1">
    <location>
        <begin position="430"/>
        <end position="440"/>
    </location>
</feature>
<evidence type="ECO:0000313" key="3">
    <source>
        <dbReference type="EMBL" id="OAA76609.1"/>
    </source>
</evidence>
<protein>
    <submittedName>
        <fullName evidence="3">Uncharacterized protein</fullName>
    </submittedName>
</protein>
<dbReference type="EMBL" id="AZHF01000004">
    <property type="protein sequence ID" value="OAA76609.1"/>
    <property type="molecule type" value="Genomic_DNA"/>
</dbReference>
<feature type="compositionally biased region" description="Basic and acidic residues" evidence="1">
    <location>
        <begin position="384"/>
        <end position="394"/>
    </location>
</feature>
<dbReference type="AlphaFoldDB" id="A0A168GKQ8"/>
<evidence type="ECO:0000313" key="4">
    <source>
        <dbReference type="Proteomes" id="UP000076881"/>
    </source>
</evidence>
<comment type="caution">
    <text evidence="3">The sequence shown here is derived from an EMBL/GenBank/DDBJ whole genome shotgun (WGS) entry which is preliminary data.</text>
</comment>